<evidence type="ECO:0000313" key="3">
    <source>
        <dbReference type="Proteomes" id="UP000439903"/>
    </source>
</evidence>
<feature type="transmembrane region" description="Helical" evidence="1">
    <location>
        <begin position="51"/>
        <end position="68"/>
    </location>
</feature>
<dbReference type="OrthoDB" id="2421077at2759"/>
<evidence type="ECO:0000256" key="1">
    <source>
        <dbReference type="SAM" id="Phobius"/>
    </source>
</evidence>
<dbReference type="EMBL" id="WTPW01001401">
    <property type="protein sequence ID" value="KAF0437386.1"/>
    <property type="molecule type" value="Genomic_DNA"/>
</dbReference>
<proteinExistence type="predicted"/>
<accession>A0A8H3XCA3</accession>
<keyword evidence="1" id="KW-1133">Transmembrane helix</keyword>
<evidence type="ECO:0000313" key="2">
    <source>
        <dbReference type="EMBL" id="KAF0437386.1"/>
    </source>
</evidence>
<feature type="transmembrane region" description="Helical" evidence="1">
    <location>
        <begin position="21"/>
        <end position="45"/>
    </location>
</feature>
<gene>
    <name evidence="2" type="ORF">F8M41_004446</name>
</gene>
<sequence length="365" mass="41872">MVLGKIFRKDRKTEPISVFSLRIIISTLFIIVLVGYALFLILDVYNDRPSIISSFTSVNSFPVPMLMLSNIPMKSHFNCYFTYAANNTREENKACLQYIKQPVLDTNSSNYNGYFRTGGKLLFSTNFNDNLKNIGIMIYIDDSTYNVKNLSKTIDVIAIDSELYNTYGSKLFESQNSFFLNSIIKTNTYELSLNQSYNIKITRNIKKLMTKSWKNYLGFTPDLETIPYFTSTIVDTDQRFKTISVIIGLLGGAFGLIKSLYALLFGTKAIQPWGLAQKCVFKVDQTAQNQLINILEPMQFLEDLTHNSGNSDNSDNLEDHLLTEKIAKRIDSLQLMLRDYVVNVRYLEKINEKKINEKLNSNKYV</sequence>
<protein>
    <submittedName>
        <fullName evidence="2">Uncharacterized protein</fullName>
    </submittedName>
</protein>
<dbReference type="Proteomes" id="UP000439903">
    <property type="component" value="Unassembled WGS sequence"/>
</dbReference>
<dbReference type="AlphaFoldDB" id="A0A8H3XCA3"/>
<keyword evidence="3" id="KW-1185">Reference proteome</keyword>
<keyword evidence="1" id="KW-0472">Membrane</keyword>
<name>A0A8H3XCA3_GIGMA</name>
<feature type="transmembrane region" description="Helical" evidence="1">
    <location>
        <begin position="243"/>
        <end position="264"/>
    </location>
</feature>
<organism evidence="2 3">
    <name type="scientific">Gigaspora margarita</name>
    <dbReference type="NCBI Taxonomy" id="4874"/>
    <lineage>
        <taxon>Eukaryota</taxon>
        <taxon>Fungi</taxon>
        <taxon>Fungi incertae sedis</taxon>
        <taxon>Mucoromycota</taxon>
        <taxon>Glomeromycotina</taxon>
        <taxon>Glomeromycetes</taxon>
        <taxon>Diversisporales</taxon>
        <taxon>Gigasporaceae</taxon>
        <taxon>Gigaspora</taxon>
    </lineage>
</organism>
<comment type="caution">
    <text evidence="2">The sequence shown here is derived from an EMBL/GenBank/DDBJ whole genome shotgun (WGS) entry which is preliminary data.</text>
</comment>
<reference evidence="2 3" key="1">
    <citation type="journal article" date="2019" name="Environ. Microbiol.">
        <title>At the nexus of three kingdoms: the genome of the mycorrhizal fungus Gigaspora margarita provides insights into plant, endobacterial and fungal interactions.</title>
        <authorList>
            <person name="Venice F."/>
            <person name="Ghignone S."/>
            <person name="Salvioli di Fossalunga A."/>
            <person name="Amselem J."/>
            <person name="Novero M."/>
            <person name="Xianan X."/>
            <person name="Sedzielewska Toro K."/>
            <person name="Morin E."/>
            <person name="Lipzen A."/>
            <person name="Grigoriev I.V."/>
            <person name="Henrissat B."/>
            <person name="Martin F.M."/>
            <person name="Bonfante P."/>
        </authorList>
    </citation>
    <scope>NUCLEOTIDE SEQUENCE [LARGE SCALE GENOMIC DNA]</scope>
    <source>
        <strain evidence="2 3">BEG34</strain>
    </source>
</reference>
<keyword evidence="1" id="KW-0812">Transmembrane</keyword>